<dbReference type="Proteomes" id="UP000608662">
    <property type="component" value="Unassembled WGS sequence"/>
</dbReference>
<dbReference type="Pfam" id="PF04266">
    <property type="entry name" value="ASCH"/>
    <property type="match status" value="1"/>
</dbReference>
<organism evidence="2 3">
    <name type="scientific">Halomicrobium mukohataei</name>
    <dbReference type="NCBI Taxonomy" id="57705"/>
    <lineage>
        <taxon>Archaea</taxon>
        <taxon>Methanobacteriati</taxon>
        <taxon>Methanobacteriota</taxon>
        <taxon>Stenosarchaea group</taxon>
        <taxon>Halobacteria</taxon>
        <taxon>Halobacteriales</taxon>
        <taxon>Haloarculaceae</taxon>
        <taxon>Halomicrobium</taxon>
    </lineage>
</organism>
<proteinExistence type="predicted"/>
<dbReference type="SUPFAM" id="SSF88697">
    <property type="entry name" value="PUA domain-like"/>
    <property type="match status" value="1"/>
</dbReference>
<dbReference type="Gene3D" id="3.10.400.10">
    <property type="entry name" value="Sulfate adenylyltransferase"/>
    <property type="match status" value="1"/>
</dbReference>
<sequence length="105" mass="12000">MAEIDAGEILPNEHVQQMAADGTVTQMHRGHAYASEGDTFVIDGQRFEVTDVTHRTLGDLTDEDARREGSEDLEAYKRRLERVHDEFEWDPESDVVCHRFEPVGE</sequence>
<dbReference type="OrthoDB" id="359403at2157"/>
<name>A0A847TRW9_9EURY</name>
<evidence type="ECO:0000259" key="1">
    <source>
        <dbReference type="Pfam" id="PF04266"/>
    </source>
</evidence>
<dbReference type="AlphaFoldDB" id="A0A847TRW9"/>
<gene>
    <name evidence="2" type="ORF">GOC74_02435</name>
</gene>
<protein>
    <submittedName>
        <fullName evidence="2">ASCH domain-containing protein</fullName>
    </submittedName>
</protein>
<dbReference type="CDD" id="cd06552">
    <property type="entry name" value="ASCH_yqfb_like"/>
    <property type="match status" value="1"/>
</dbReference>
<dbReference type="InterPro" id="IPR007374">
    <property type="entry name" value="ASCH_domain"/>
</dbReference>
<dbReference type="EMBL" id="WOYG01000001">
    <property type="protein sequence ID" value="NLV08792.1"/>
    <property type="molecule type" value="Genomic_DNA"/>
</dbReference>
<dbReference type="RefSeq" id="WP_170092761.1">
    <property type="nucleotide sequence ID" value="NZ_WOYG01000001.1"/>
</dbReference>
<evidence type="ECO:0000313" key="3">
    <source>
        <dbReference type="Proteomes" id="UP000608662"/>
    </source>
</evidence>
<accession>A0A847TRW9</accession>
<reference evidence="2" key="1">
    <citation type="submission" date="2019-12" db="EMBL/GenBank/DDBJ databases">
        <title>Whole-genome sequence of Halomicrobium mukohataei pws1.</title>
        <authorList>
            <person name="Verma D.K."/>
            <person name="Gopal K."/>
            <person name="Prasad E.S."/>
        </authorList>
    </citation>
    <scope>NUCLEOTIDE SEQUENCE</scope>
    <source>
        <strain evidence="2">Pws1</strain>
    </source>
</reference>
<evidence type="ECO:0000313" key="2">
    <source>
        <dbReference type="EMBL" id="NLV08792.1"/>
    </source>
</evidence>
<dbReference type="InterPro" id="IPR015947">
    <property type="entry name" value="PUA-like_sf"/>
</dbReference>
<comment type="caution">
    <text evidence="2">The sequence shown here is derived from an EMBL/GenBank/DDBJ whole genome shotgun (WGS) entry which is preliminary data.</text>
</comment>
<feature type="domain" description="ASCH" evidence="1">
    <location>
        <begin position="46"/>
        <end position="103"/>
    </location>
</feature>